<organism evidence="1 2">
    <name type="scientific">Crossiella equi</name>
    <dbReference type="NCBI Taxonomy" id="130796"/>
    <lineage>
        <taxon>Bacteria</taxon>
        <taxon>Bacillati</taxon>
        <taxon>Actinomycetota</taxon>
        <taxon>Actinomycetes</taxon>
        <taxon>Pseudonocardiales</taxon>
        <taxon>Pseudonocardiaceae</taxon>
        <taxon>Crossiella</taxon>
    </lineage>
</organism>
<dbReference type="EMBL" id="JAGIOO010000001">
    <property type="protein sequence ID" value="MBP2475330.1"/>
    <property type="molecule type" value="Genomic_DNA"/>
</dbReference>
<evidence type="ECO:0000313" key="1">
    <source>
        <dbReference type="EMBL" id="MBP2475330.1"/>
    </source>
</evidence>
<dbReference type="Proteomes" id="UP001519363">
    <property type="component" value="Unassembled WGS sequence"/>
</dbReference>
<proteinExistence type="predicted"/>
<name>A0ABS5AI12_9PSEU</name>
<gene>
    <name evidence="1" type="ORF">JOF53_004202</name>
</gene>
<reference evidence="1 2" key="1">
    <citation type="submission" date="2021-03" db="EMBL/GenBank/DDBJ databases">
        <title>Sequencing the genomes of 1000 actinobacteria strains.</title>
        <authorList>
            <person name="Klenk H.-P."/>
        </authorList>
    </citation>
    <scope>NUCLEOTIDE SEQUENCE [LARGE SCALE GENOMIC DNA]</scope>
    <source>
        <strain evidence="1 2">DSM 44580</strain>
    </source>
</reference>
<sequence>MTRRSLRDAFLPFDARLGAALGRLRGTESELRLRGAWAAARETERVLAWLLEGRSRPESFGDWDLGVAWLGHCLTSAHYTDLLAAHTGLARRLCAGTGSDRRTASRLRHEGKEGG</sequence>
<protein>
    <submittedName>
        <fullName evidence="1">Uncharacterized protein</fullName>
    </submittedName>
</protein>
<accession>A0ABS5AI12</accession>
<dbReference type="RefSeq" id="WP_086787933.1">
    <property type="nucleotide sequence ID" value="NZ_JAGIOO010000001.1"/>
</dbReference>
<comment type="caution">
    <text evidence="1">The sequence shown here is derived from an EMBL/GenBank/DDBJ whole genome shotgun (WGS) entry which is preliminary data.</text>
</comment>
<keyword evidence="2" id="KW-1185">Reference proteome</keyword>
<evidence type="ECO:0000313" key="2">
    <source>
        <dbReference type="Proteomes" id="UP001519363"/>
    </source>
</evidence>